<dbReference type="InterPro" id="IPR045584">
    <property type="entry name" value="Pilin-like"/>
</dbReference>
<gene>
    <name evidence="2" type="ORF">IPN91_01585</name>
</gene>
<dbReference type="EMBL" id="JADKCH010000001">
    <property type="protein sequence ID" value="MBK8571337.1"/>
    <property type="molecule type" value="Genomic_DNA"/>
</dbReference>
<evidence type="ECO:0000313" key="3">
    <source>
        <dbReference type="Proteomes" id="UP000709959"/>
    </source>
</evidence>
<dbReference type="Gene3D" id="3.30.700.10">
    <property type="entry name" value="Glycoprotein, Type 4 Pilin"/>
    <property type="match status" value="1"/>
</dbReference>
<name>A0A936F1B5_9BACT</name>
<dbReference type="PROSITE" id="PS51257">
    <property type="entry name" value="PROKAR_LIPOPROTEIN"/>
    <property type="match status" value="1"/>
</dbReference>
<protein>
    <recommendedName>
        <fullName evidence="4">Type II secretion system protein GspG C-terminal domain-containing protein</fullName>
    </recommendedName>
</protein>
<sequence length="207" mass="23471">MRHRRLAPALALLLLAAGCSSEDPRLPANLYEEARKLNLEGRSLEARAMMKQLTERYPESEAAQQAKRDLYLIEAFVNRDIADRQKQVRAAMKRLTDALIRYRAKRSEYPAALGELVPEYLDQLPEAPWGHPFLYRPYVTRPIEELQVKRGPARQRFNTKLDGYYLACLGTDLQPGGEGMAADILIKDGTLLSESAFPPIPQPQPVR</sequence>
<keyword evidence="1" id="KW-0732">Signal</keyword>
<dbReference type="SUPFAM" id="SSF54523">
    <property type="entry name" value="Pili subunits"/>
    <property type="match status" value="1"/>
</dbReference>
<proteinExistence type="predicted"/>
<accession>A0A936F1B5</accession>
<dbReference type="AlphaFoldDB" id="A0A936F1B5"/>
<organism evidence="2 3">
    <name type="scientific">Candidatus Geothrix odensensis</name>
    <dbReference type="NCBI Taxonomy" id="2954440"/>
    <lineage>
        <taxon>Bacteria</taxon>
        <taxon>Pseudomonadati</taxon>
        <taxon>Acidobacteriota</taxon>
        <taxon>Holophagae</taxon>
        <taxon>Holophagales</taxon>
        <taxon>Holophagaceae</taxon>
        <taxon>Geothrix</taxon>
    </lineage>
</organism>
<evidence type="ECO:0000313" key="2">
    <source>
        <dbReference type="EMBL" id="MBK8571337.1"/>
    </source>
</evidence>
<evidence type="ECO:0000256" key="1">
    <source>
        <dbReference type="SAM" id="SignalP"/>
    </source>
</evidence>
<reference evidence="2 3" key="1">
    <citation type="submission" date="2020-10" db="EMBL/GenBank/DDBJ databases">
        <title>Connecting structure to function with the recovery of over 1000 high-quality activated sludge metagenome-assembled genomes encoding full-length rRNA genes using long-read sequencing.</title>
        <authorList>
            <person name="Singleton C.M."/>
            <person name="Petriglieri F."/>
            <person name="Kristensen J.M."/>
            <person name="Kirkegaard R.H."/>
            <person name="Michaelsen T.Y."/>
            <person name="Andersen M.H."/>
            <person name="Karst S.M."/>
            <person name="Dueholm M.S."/>
            <person name="Nielsen P.H."/>
            <person name="Albertsen M."/>
        </authorList>
    </citation>
    <scope>NUCLEOTIDE SEQUENCE [LARGE SCALE GENOMIC DNA]</scope>
    <source>
        <strain evidence="2">OdNE_18-Q3-R46-58_MAXAC.008</strain>
    </source>
</reference>
<dbReference type="Proteomes" id="UP000709959">
    <property type="component" value="Unassembled WGS sequence"/>
</dbReference>
<feature type="chain" id="PRO_5037898460" description="Type II secretion system protein GspG C-terminal domain-containing protein" evidence="1">
    <location>
        <begin position="22"/>
        <end position="207"/>
    </location>
</feature>
<feature type="signal peptide" evidence="1">
    <location>
        <begin position="1"/>
        <end position="21"/>
    </location>
</feature>
<evidence type="ECO:0008006" key="4">
    <source>
        <dbReference type="Google" id="ProtNLM"/>
    </source>
</evidence>
<comment type="caution">
    <text evidence="2">The sequence shown here is derived from an EMBL/GenBank/DDBJ whole genome shotgun (WGS) entry which is preliminary data.</text>
</comment>